<comment type="caution">
    <text evidence="3">The sequence shown here is derived from an EMBL/GenBank/DDBJ whole genome shotgun (WGS) entry which is preliminary data.</text>
</comment>
<dbReference type="AlphaFoldDB" id="A0A9P5P2R1"/>
<feature type="compositionally biased region" description="Low complexity" evidence="1">
    <location>
        <begin position="146"/>
        <end position="155"/>
    </location>
</feature>
<evidence type="ECO:0000313" key="4">
    <source>
        <dbReference type="Proteomes" id="UP000724874"/>
    </source>
</evidence>
<keyword evidence="2" id="KW-1133">Transmembrane helix</keyword>
<sequence>MSLLDDVHERSIKEEIVLMATTLNGLQSRLQQVLTRLDARERATESWETRQEGLEKSLREAVNSAKWLRAQNEELEARLAQHKPELEQAFLAREASFKKLKHARKVIRDLLQERGDMSPRTQGAVTQEEIEEALGDDINSSHDSESSSSSSSASDVDSDRTVRLASAGFSTPAQIFTPQSIQAAHLSPAIQSENSSTASESFKSSETLMAVQPGSLSRNQSPSGSSTVRTSPETWNIHFKKPPGSSILQEGPIDWARLQYSLRLDEDTMNSLHSLSTSPDLSMRLQIIRFEDTKAGPVNIAFLYDPIFVEARHKSYVLDWGRRQTNQNVERYISRHKGVDLVFHVFTFPLNENNWFYIGAHNWSVVQVQDFWPLEGKLCNRSRGEVDEREMGRLLDSGELKQFCVELTSVTDARISYEFAAKPHGFLVARNDVDMSAYVNRGFIWSISYFYLKFSVISVSKSHASTVSPSSSQSTQTFFRSTLAASSEKLPTSSKTTTTRSIGSENRAPATTLAIPNNFMPTFTPPLSEPASSSSSAPPAVTPLSAAATTSSLWQKKGAVAAIFVIVALVILAITAILVVAFLKRRSARREVRLHDELFEKYTEPERRSPSPSASITAVPMDPFATSTVRYDTPPLFSDYAVPQSHPFVPSTSPVQHPNYCNQSPSRYLTPSQAQAARSSAPPSAFRGPEHRDSYQPSIDSFYGAGRPSGFST</sequence>
<gene>
    <name evidence="3" type="ORF">CPB84DRAFT_1819771</name>
</gene>
<evidence type="ECO:0000256" key="1">
    <source>
        <dbReference type="SAM" id="MobiDB-lite"/>
    </source>
</evidence>
<feature type="transmembrane region" description="Helical" evidence="2">
    <location>
        <begin position="559"/>
        <end position="583"/>
    </location>
</feature>
<feature type="compositionally biased region" description="Polar residues" evidence="1">
    <location>
        <begin position="651"/>
        <end position="670"/>
    </location>
</feature>
<name>A0A9P5P2R1_GYMJU</name>
<protein>
    <submittedName>
        <fullName evidence="3">Uncharacterized protein</fullName>
    </submittedName>
</protein>
<feature type="region of interest" description="Disordered" evidence="1">
    <location>
        <begin position="213"/>
        <end position="242"/>
    </location>
</feature>
<dbReference type="EMBL" id="JADNYJ010000001">
    <property type="protein sequence ID" value="KAF8913721.1"/>
    <property type="molecule type" value="Genomic_DNA"/>
</dbReference>
<reference evidence="3" key="1">
    <citation type="submission" date="2020-11" db="EMBL/GenBank/DDBJ databases">
        <authorList>
            <consortium name="DOE Joint Genome Institute"/>
            <person name="Ahrendt S."/>
            <person name="Riley R."/>
            <person name="Andreopoulos W."/>
            <person name="LaButti K."/>
            <person name="Pangilinan J."/>
            <person name="Ruiz-duenas F.J."/>
            <person name="Barrasa J.M."/>
            <person name="Sanchez-Garcia M."/>
            <person name="Camarero S."/>
            <person name="Miyauchi S."/>
            <person name="Serrano A."/>
            <person name="Linde D."/>
            <person name="Babiker R."/>
            <person name="Drula E."/>
            <person name="Ayuso-Fernandez I."/>
            <person name="Pacheco R."/>
            <person name="Padilla G."/>
            <person name="Ferreira P."/>
            <person name="Barriuso J."/>
            <person name="Kellner H."/>
            <person name="Castanera R."/>
            <person name="Alfaro M."/>
            <person name="Ramirez L."/>
            <person name="Pisabarro A.G."/>
            <person name="Kuo A."/>
            <person name="Tritt A."/>
            <person name="Lipzen A."/>
            <person name="He G."/>
            <person name="Yan M."/>
            <person name="Ng V."/>
            <person name="Cullen D."/>
            <person name="Martin F."/>
            <person name="Rosso M.-N."/>
            <person name="Henrissat B."/>
            <person name="Hibbett D."/>
            <person name="Martinez A.T."/>
            <person name="Grigoriev I.V."/>
        </authorList>
    </citation>
    <scope>NUCLEOTIDE SEQUENCE</scope>
    <source>
        <strain evidence="3">AH 44721</strain>
    </source>
</reference>
<keyword evidence="2" id="KW-0472">Membrane</keyword>
<feature type="region of interest" description="Disordered" evidence="1">
    <location>
        <begin position="651"/>
        <end position="713"/>
    </location>
</feature>
<feature type="region of interest" description="Disordered" evidence="1">
    <location>
        <begin position="135"/>
        <end position="159"/>
    </location>
</feature>
<organism evidence="3 4">
    <name type="scientific">Gymnopilus junonius</name>
    <name type="common">Spectacular rustgill mushroom</name>
    <name type="synonym">Gymnopilus spectabilis subsp. junonius</name>
    <dbReference type="NCBI Taxonomy" id="109634"/>
    <lineage>
        <taxon>Eukaryota</taxon>
        <taxon>Fungi</taxon>
        <taxon>Dikarya</taxon>
        <taxon>Basidiomycota</taxon>
        <taxon>Agaricomycotina</taxon>
        <taxon>Agaricomycetes</taxon>
        <taxon>Agaricomycetidae</taxon>
        <taxon>Agaricales</taxon>
        <taxon>Agaricineae</taxon>
        <taxon>Hymenogastraceae</taxon>
        <taxon>Gymnopilus</taxon>
    </lineage>
</organism>
<keyword evidence="2" id="KW-0812">Transmembrane</keyword>
<feature type="compositionally biased region" description="Polar residues" evidence="1">
    <location>
        <begin position="214"/>
        <end position="234"/>
    </location>
</feature>
<evidence type="ECO:0000256" key="2">
    <source>
        <dbReference type="SAM" id="Phobius"/>
    </source>
</evidence>
<evidence type="ECO:0000313" key="3">
    <source>
        <dbReference type="EMBL" id="KAF8913721.1"/>
    </source>
</evidence>
<feature type="compositionally biased region" description="Low complexity" evidence="1">
    <location>
        <begin position="671"/>
        <end position="685"/>
    </location>
</feature>
<accession>A0A9P5P2R1</accession>
<proteinExistence type="predicted"/>
<dbReference type="Proteomes" id="UP000724874">
    <property type="component" value="Unassembled WGS sequence"/>
</dbReference>
<dbReference type="OrthoDB" id="2985494at2759"/>
<keyword evidence="4" id="KW-1185">Reference proteome</keyword>